<evidence type="ECO:0000313" key="2">
    <source>
        <dbReference type="EMBL" id="MBM7037694.1"/>
    </source>
</evidence>
<comment type="caution">
    <text evidence="2">The sequence shown here is derived from an EMBL/GenBank/DDBJ whole genome shotgun (WGS) entry which is preliminary data.</text>
</comment>
<dbReference type="RefSeq" id="WP_205159204.1">
    <property type="nucleotide sequence ID" value="NZ_JAFEUM010000006.1"/>
</dbReference>
<dbReference type="GO" id="GO:0016740">
    <property type="term" value="F:transferase activity"/>
    <property type="evidence" value="ECO:0007669"/>
    <property type="project" value="UniProtKB-KW"/>
</dbReference>
<evidence type="ECO:0000313" key="3">
    <source>
        <dbReference type="Proteomes" id="UP000809621"/>
    </source>
</evidence>
<evidence type="ECO:0000259" key="1">
    <source>
        <dbReference type="Pfam" id="PF04230"/>
    </source>
</evidence>
<dbReference type="EMBL" id="JAFEUM010000006">
    <property type="protein sequence ID" value="MBM7037694.1"/>
    <property type="molecule type" value="Genomic_DNA"/>
</dbReference>
<proteinExistence type="predicted"/>
<dbReference type="Proteomes" id="UP000809621">
    <property type="component" value="Unassembled WGS sequence"/>
</dbReference>
<dbReference type="Pfam" id="PF04230">
    <property type="entry name" value="PS_pyruv_trans"/>
    <property type="match status" value="1"/>
</dbReference>
<organism evidence="2 3">
    <name type="scientific">Vibrio ulleungensis</name>
    <dbReference type="NCBI Taxonomy" id="2807619"/>
    <lineage>
        <taxon>Bacteria</taxon>
        <taxon>Pseudomonadati</taxon>
        <taxon>Pseudomonadota</taxon>
        <taxon>Gammaproteobacteria</taxon>
        <taxon>Vibrionales</taxon>
        <taxon>Vibrionaceae</taxon>
        <taxon>Vibrio</taxon>
    </lineage>
</organism>
<gene>
    <name evidence="2" type="ORF">JQC93_14880</name>
</gene>
<keyword evidence="2" id="KW-0808">Transferase</keyword>
<name>A0ABS2HNR2_9VIBR</name>
<accession>A0ABS2HNR2</accession>
<reference evidence="2 3" key="1">
    <citation type="submission" date="2021-02" db="EMBL/GenBank/DDBJ databases">
        <authorList>
            <person name="Park J.-S."/>
        </authorList>
    </citation>
    <scope>NUCLEOTIDE SEQUENCE [LARGE SCALE GENOMIC DNA]</scope>
    <source>
        <strain evidence="2 3">188UL20-2</strain>
    </source>
</reference>
<keyword evidence="3" id="KW-1185">Reference proteome</keyword>
<sequence>MKKIGILTLPLWNNYGGILQCFALNSKLKSLGYETLVIDYQKKPQSKVDKINITLKNFTKRTLFKNKKMNLSQTDEFRAYVSSKTRNFVENELNPLSVKICKLYDLRALNKTLDGVIVGSDQVWRPDYAPDWKAYFLDFLEPSKIRVSYAASFGKENVNFTDEQLQISRRELSKFNAISVREKSGVNIVKNEFGFNSDWVLDPTFLLESSEYRELLEKYREPKSKGNLFTYILDHNSGSTSMINKVSEALNLIPFEVNSRVPKVDYVNIDSHVYPNVTKWLKAFDDAEFVIADSFHGCVFSIIFNKPFIAIGNKQRGLTRFNSLLETFNLESRLVLNSEDINENLINYKFDWDAINRIKLKKKDDSLRFLKEALSGQNEEY</sequence>
<feature type="domain" description="Polysaccharide pyruvyl transferase" evidence="1">
    <location>
        <begin position="14"/>
        <end position="314"/>
    </location>
</feature>
<dbReference type="InterPro" id="IPR007345">
    <property type="entry name" value="Polysacch_pyruvyl_Trfase"/>
</dbReference>
<protein>
    <submittedName>
        <fullName evidence="2">Polysaccharide pyruvyl transferase family protein</fullName>
    </submittedName>
</protein>